<reference evidence="6 7" key="1">
    <citation type="submission" date="2018-06" db="EMBL/GenBank/DDBJ databases">
        <title>Comparative genomics reveals the genomic features of Rhizophagus irregularis, R. cerebriforme, R. diaphanum and Gigaspora rosea, and their symbiotic lifestyle signature.</title>
        <authorList>
            <person name="Morin E."/>
            <person name="San Clemente H."/>
            <person name="Chen E.C.H."/>
            <person name="De La Providencia I."/>
            <person name="Hainaut M."/>
            <person name="Kuo A."/>
            <person name="Kohler A."/>
            <person name="Murat C."/>
            <person name="Tang N."/>
            <person name="Roy S."/>
            <person name="Loubradou J."/>
            <person name="Henrissat B."/>
            <person name="Grigoriev I.V."/>
            <person name="Corradi N."/>
            <person name="Roux C."/>
            <person name="Martin F.M."/>
        </authorList>
    </citation>
    <scope>NUCLEOTIDE SEQUENCE [LARGE SCALE GENOMIC DNA]</scope>
    <source>
        <strain evidence="6 7">DAOM 194757</strain>
    </source>
</reference>
<dbReference type="InterPro" id="IPR011600">
    <property type="entry name" value="Pept_C14_caspase"/>
</dbReference>
<sequence length="344" mass="39153">MCIYIYIYQKTWINLIHVTYRFFKNMNNNGTSEQCIIKSVIKSACENHFKFNNDGTQQTTYTVKHLVVPKRRKALLIGINYFKTKFELKGCLNDVENMKRFLMELYNFPEENMLILTDDPKQRDPSKIPTRANILKGMKWLVHDSQPGDSLFFHYSGHGGQVEDKNGDEVDGYDETIMPLDFERKGQIIDDDMHNIMVRPLKEGVRLTAIFDSCHSGTALDLPFIYSTSGTAKKLNLLSEGTHAIMDVGLSYMRGDAEGIKTTFKSFTVKAIHGQQIEERIKTTNYSVADVIMISGCKDPQTSADIKEAGKSTGAMSYAFIKTYVFIILLVINVLPKETETLNF</sequence>
<protein>
    <submittedName>
        <fullName evidence="6">Caspase domain-containing protein</fullName>
    </submittedName>
</protein>
<proteinExistence type="inferred from homology"/>
<dbReference type="PANTHER" id="PTHR48104:SF30">
    <property type="entry name" value="METACASPASE-1"/>
    <property type="match status" value="1"/>
</dbReference>
<keyword evidence="3" id="KW-0788">Thiol protease</keyword>
<keyword evidence="2" id="KW-0053">Apoptosis</keyword>
<dbReference type="InterPro" id="IPR029030">
    <property type="entry name" value="Caspase-like_dom_sf"/>
</dbReference>
<evidence type="ECO:0000256" key="3">
    <source>
        <dbReference type="ARBA" id="ARBA00022807"/>
    </source>
</evidence>
<dbReference type="GO" id="GO:0004197">
    <property type="term" value="F:cysteine-type endopeptidase activity"/>
    <property type="evidence" value="ECO:0007669"/>
    <property type="project" value="InterPro"/>
</dbReference>
<organism evidence="6 7">
    <name type="scientific">Gigaspora rosea</name>
    <dbReference type="NCBI Taxonomy" id="44941"/>
    <lineage>
        <taxon>Eukaryota</taxon>
        <taxon>Fungi</taxon>
        <taxon>Fungi incertae sedis</taxon>
        <taxon>Mucoromycota</taxon>
        <taxon>Glomeromycotina</taxon>
        <taxon>Glomeromycetes</taxon>
        <taxon>Diversisporales</taxon>
        <taxon>Gigasporaceae</taxon>
        <taxon>Gigaspora</taxon>
    </lineage>
</organism>
<evidence type="ECO:0000313" key="7">
    <source>
        <dbReference type="Proteomes" id="UP000266673"/>
    </source>
</evidence>
<evidence type="ECO:0000256" key="2">
    <source>
        <dbReference type="ARBA" id="ARBA00022703"/>
    </source>
</evidence>
<accession>A0A397TXN8</accession>
<evidence type="ECO:0000256" key="1">
    <source>
        <dbReference type="ARBA" id="ARBA00009005"/>
    </source>
</evidence>
<keyword evidence="3" id="KW-0378">Hydrolase</keyword>
<evidence type="ECO:0000313" key="6">
    <source>
        <dbReference type="EMBL" id="RIB02684.1"/>
    </source>
</evidence>
<keyword evidence="4" id="KW-0812">Transmembrane</keyword>
<dbReference type="InterPro" id="IPR050452">
    <property type="entry name" value="Metacaspase"/>
</dbReference>
<dbReference type="GO" id="GO:0005737">
    <property type="term" value="C:cytoplasm"/>
    <property type="evidence" value="ECO:0007669"/>
    <property type="project" value="TreeGrafter"/>
</dbReference>
<evidence type="ECO:0000259" key="5">
    <source>
        <dbReference type="Pfam" id="PF00656"/>
    </source>
</evidence>
<keyword evidence="4" id="KW-1133">Transmembrane helix</keyword>
<dbReference type="EMBL" id="QKWP01002623">
    <property type="protein sequence ID" value="RIB02684.1"/>
    <property type="molecule type" value="Genomic_DNA"/>
</dbReference>
<evidence type="ECO:0000256" key="4">
    <source>
        <dbReference type="SAM" id="Phobius"/>
    </source>
</evidence>
<dbReference type="Pfam" id="PF00656">
    <property type="entry name" value="Peptidase_C14"/>
    <property type="match status" value="1"/>
</dbReference>
<name>A0A397TXN8_9GLOM</name>
<dbReference type="AlphaFoldDB" id="A0A397TXN8"/>
<feature type="domain" description="Peptidase C14 caspase" evidence="5">
    <location>
        <begin position="71"/>
        <end position="322"/>
    </location>
</feature>
<feature type="transmembrane region" description="Helical" evidence="4">
    <location>
        <begin position="315"/>
        <end position="335"/>
    </location>
</feature>
<keyword evidence="4" id="KW-0472">Membrane</keyword>
<gene>
    <name evidence="6" type="ORF">C2G38_856322</name>
</gene>
<dbReference type="Proteomes" id="UP000266673">
    <property type="component" value="Unassembled WGS sequence"/>
</dbReference>
<dbReference type="GO" id="GO:0006508">
    <property type="term" value="P:proteolysis"/>
    <property type="evidence" value="ECO:0007669"/>
    <property type="project" value="InterPro"/>
</dbReference>
<keyword evidence="7" id="KW-1185">Reference proteome</keyword>
<dbReference type="GO" id="GO:0006915">
    <property type="term" value="P:apoptotic process"/>
    <property type="evidence" value="ECO:0007669"/>
    <property type="project" value="UniProtKB-KW"/>
</dbReference>
<dbReference type="SUPFAM" id="SSF52129">
    <property type="entry name" value="Caspase-like"/>
    <property type="match status" value="1"/>
</dbReference>
<comment type="caution">
    <text evidence="6">The sequence shown here is derived from an EMBL/GenBank/DDBJ whole genome shotgun (WGS) entry which is preliminary data.</text>
</comment>
<dbReference type="PANTHER" id="PTHR48104">
    <property type="entry name" value="METACASPASE-4"/>
    <property type="match status" value="1"/>
</dbReference>
<dbReference type="Gene3D" id="3.40.50.12660">
    <property type="match status" value="1"/>
</dbReference>
<comment type="similarity">
    <text evidence="1">Belongs to the peptidase C14B family.</text>
</comment>
<dbReference type="OrthoDB" id="3223806at2759"/>
<keyword evidence="3" id="KW-0645">Protease</keyword>